<reference evidence="2 3" key="1">
    <citation type="submission" date="2011-08" db="EMBL/GenBank/DDBJ databases">
        <authorList>
            <person name="Liu Z.J."/>
            <person name="Shi F.L."/>
            <person name="Lu J.Q."/>
            <person name="Li M."/>
            <person name="Wang Z.L."/>
        </authorList>
    </citation>
    <scope>NUCLEOTIDE SEQUENCE [LARGE SCALE GENOMIC DNA]</scope>
    <source>
        <strain evidence="2 3">USNM 41457</strain>
    </source>
</reference>
<comment type="caution">
    <text evidence="2">The sequence shown here is derived from an EMBL/GenBank/DDBJ whole genome shotgun (WGS) entry which is preliminary data.</text>
</comment>
<reference evidence="3" key="2">
    <citation type="submission" date="2015-07" db="EMBL/GenBank/DDBJ databases">
        <title>Contrasting host-pathogen interactions and genome evolution in two generalist and specialist microsporidian pathogens of mosquitoes.</title>
        <authorList>
            <consortium name="The Broad Institute Genomics Platform"/>
            <consortium name="The Broad Institute Genome Sequencing Center for Infectious Disease"/>
            <person name="Cuomo C.A."/>
            <person name="Sanscrainte N.D."/>
            <person name="Goldberg J.M."/>
            <person name="Heiman D."/>
            <person name="Young S."/>
            <person name="Zeng Q."/>
            <person name="Becnel J.J."/>
            <person name="Birren B.W."/>
        </authorList>
    </citation>
    <scope>NUCLEOTIDE SEQUENCE [LARGE SCALE GENOMIC DNA]</scope>
    <source>
        <strain evidence="3">USNM 41457</strain>
    </source>
</reference>
<evidence type="ECO:0000313" key="2">
    <source>
        <dbReference type="EMBL" id="EJW03639.1"/>
    </source>
</evidence>
<evidence type="ECO:0000256" key="1">
    <source>
        <dbReference type="SAM" id="Phobius"/>
    </source>
</evidence>
<dbReference type="Proteomes" id="UP000003163">
    <property type="component" value="Unassembled WGS sequence"/>
</dbReference>
<keyword evidence="3" id="KW-1185">Reference proteome</keyword>
<feature type="transmembrane region" description="Helical" evidence="1">
    <location>
        <begin position="61"/>
        <end position="80"/>
    </location>
</feature>
<dbReference type="EMBL" id="AFBI03000033">
    <property type="protein sequence ID" value="EJW03639.1"/>
    <property type="molecule type" value="Genomic_DNA"/>
</dbReference>
<dbReference type="HOGENOM" id="CLU_2306050_0_0_1"/>
<keyword evidence="1" id="KW-0472">Membrane</keyword>
<organism evidence="2 3">
    <name type="scientific">Edhazardia aedis (strain USNM 41457)</name>
    <name type="common">Microsporidian parasite</name>
    <dbReference type="NCBI Taxonomy" id="1003232"/>
    <lineage>
        <taxon>Eukaryota</taxon>
        <taxon>Fungi</taxon>
        <taxon>Fungi incertae sedis</taxon>
        <taxon>Microsporidia</taxon>
        <taxon>Edhazardia</taxon>
    </lineage>
</organism>
<proteinExistence type="predicted"/>
<evidence type="ECO:0000313" key="3">
    <source>
        <dbReference type="Proteomes" id="UP000003163"/>
    </source>
</evidence>
<keyword evidence="1" id="KW-0812">Transmembrane</keyword>
<name>J9D810_EDHAE</name>
<protein>
    <submittedName>
        <fullName evidence="2">Uncharacterized protein</fullName>
    </submittedName>
</protein>
<feature type="transmembrane region" description="Helical" evidence="1">
    <location>
        <begin position="5"/>
        <end position="22"/>
    </location>
</feature>
<feature type="transmembrane region" description="Helical" evidence="1">
    <location>
        <begin position="28"/>
        <end position="49"/>
    </location>
</feature>
<dbReference type="AlphaFoldDB" id="J9D810"/>
<accession>J9D810</accession>
<keyword evidence="1" id="KW-1133">Transmembrane helix</keyword>
<dbReference type="InParanoid" id="J9D810"/>
<dbReference type="VEuPathDB" id="MicrosporidiaDB:EDEG_02036"/>
<sequence>MNTYIQSIIFAIFHFIIVIFVNPKNNRGIFTCFYSRFLVFKVFFNVSFLKEYFNSIRMKTFIFCYFCEKIFIFVCMWPYYYRSICEICKKELEKLFSTSS</sequence>
<gene>
    <name evidence="2" type="ORF">EDEG_02036</name>
</gene>